<feature type="non-terminal residue" evidence="1">
    <location>
        <position position="1"/>
    </location>
</feature>
<sequence>AFLAFTSQLYGATKVQRRIIASRYNSNIPSYFTFYRNHDRTFSRRKLASVKWYETHTLNLVTLGLPARAHLGNYNFCRRYSPSISSAHSKSGRNGQTVAEQRTVAKNRKSLKQTITGDELHLKNI</sequence>
<comment type="caution">
    <text evidence="1">The sequence shown here is derived from an EMBL/GenBank/DDBJ whole genome shotgun (WGS) entry which is preliminary data.</text>
</comment>
<dbReference type="EMBL" id="JASCZI010060559">
    <property type="protein sequence ID" value="MED6133910.1"/>
    <property type="molecule type" value="Genomic_DNA"/>
</dbReference>
<gene>
    <name evidence="1" type="ORF">PIB30_032591</name>
</gene>
<keyword evidence="2" id="KW-1185">Reference proteome</keyword>
<reference evidence="1 2" key="1">
    <citation type="journal article" date="2023" name="Plants (Basel)">
        <title>Bridging the Gap: Combining Genomics and Transcriptomics Approaches to Understand Stylosanthes scabra, an Orphan Legume from the Brazilian Caatinga.</title>
        <authorList>
            <person name="Ferreira-Neto J.R.C."/>
            <person name="da Silva M.D."/>
            <person name="Binneck E."/>
            <person name="de Melo N.F."/>
            <person name="da Silva R.H."/>
            <person name="de Melo A.L.T.M."/>
            <person name="Pandolfi V."/>
            <person name="Bustamante F.O."/>
            <person name="Brasileiro-Vidal A.C."/>
            <person name="Benko-Iseppon A.M."/>
        </authorList>
    </citation>
    <scope>NUCLEOTIDE SEQUENCE [LARGE SCALE GENOMIC DNA]</scope>
    <source>
        <tissue evidence="1">Leaves</tissue>
    </source>
</reference>
<proteinExistence type="predicted"/>
<dbReference type="Proteomes" id="UP001341840">
    <property type="component" value="Unassembled WGS sequence"/>
</dbReference>
<accession>A0ABU6SD02</accession>
<organism evidence="1 2">
    <name type="scientific">Stylosanthes scabra</name>
    <dbReference type="NCBI Taxonomy" id="79078"/>
    <lineage>
        <taxon>Eukaryota</taxon>
        <taxon>Viridiplantae</taxon>
        <taxon>Streptophyta</taxon>
        <taxon>Embryophyta</taxon>
        <taxon>Tracheophyta</taxon>
        <taxon>Spermatophyta</taxon>
        <taxon>Magnoliopsida</taxon>
        <taxon>eudicotyledons</taxon>
        <taxon>Gunneridae</taxon>
        <taxon>Pentapetalae</taxon>
        <taxon>rosids</taxon>
        <taxon>fabids</taxon>
        <taxon>Fabales</taxon>
        <taxon>Fabaceae</taxon>
        <taxon>Papilionoideae</taxon>
        <taxon>50 kb inversion clade</taxon>
        <taxon>dalbergioids sensu lato</taxon>
        <taxon>Dalbergieae</taxon>
        <taxon>Pterocarpus clade</taxon>
        <taxon>Stylosanthes</taxon>
    </lineage>
</organism>
<name>A0ABU6SD02_9FABA</name>
<protein>
    <submittedName>
        <fullName evidence="1">Uncharacterized protein</fullName>
    </submittedName>
</protein>
<evidence type="ECO:0000313" key="2">
    <source>
        <dbReference type="Proteomes" id="UP001341840"/>
    </source>
</evidence>
<evidence type="ECO:0000313" key="1">
    <source>
        <dbReference type="EMBL" id="MED6133910.1"/>
    </source>
</evidence>